<keyword evidence="2" id="KW-1185">Reference proteome</keyword>
<gene>
    <name evidence="1" type="ORF">SAMN05444414_112122</name>
</gene>
<evidence type="ECO:0000313" key="1">
    <source>
        <dbReference type="EMBL" id="SHL39204.1"/>
    </source>
</evidence>
<dbReference type="AlphaFoldDB" id="A0A1M7A8T4"/>
<dbReference type="Proteomes" id="UP000184191">
    <property type="component" value="Unassembled WGS sequence"/>
</dbReference>
<accession>A0A1M7A8T4</accession>
<protein>
    <submittedName>
        <fullName evidence="1">Uncharacterized protein</fullName>
    </submittedName>
</protein>
<sequence length="80" mass="9136">MIARITDGLRGTGMIELLFIVCLRAQPEICEDRAFQYTDRSTRGCMAEAIPQLSLWAKDHPRWRISRWSCQPLGGARSRA</sequence>
<organism evidence="1 2">
    <name type="scientific">Roseovarius marisflavi</name>
    <dbReference type="NCBI Taxonomy" id="1054996"/>
    <lineage>
        <taxon>Bacteria</taxon>
        <taxon>Pseudomonadati</taxon>
        <taxon>Pseudomonadota</taxon>
        <taxon>Alphaproteobacteria</taxon>
        <taxon>Rhodobacterales</taxon>
        <taxon>Roseobacteraceae</taxon>
        <taxon>Roseovarius</taxon>
    </lineage>
</organism>
<name>A0A1M7A8T4_9RHOB</name>
<reference evidence="2" key="1">
    <citation type="submission" date="2016-11" db="EMBL/GenBank/DDBJ databases">
        <authorList>
            <person name="Varghese N."/>
            <person name="Submissions S."/>
        </authorList>
    </citation>
    <scope>NUCLEOTIDE SEQUENCE [LARGE SCALE GENOMIC DNA]</scope>
    <source>
        <strain evidence="2">DSM 29327</strain>
    </source>
</reference>
<evidence type="ECO:0000313" key="2">
    <source>
        <dbReference type="Proteomes" id="UP000184191"/>
    </source>
</evidence>
<dbReference type="STRING" id="1054996.SAMN05444414_112122"/>
<dbReference type="EMBL" id="FRBN01000012">
    <property type="protein sequence ID" value="SHL39204.1"/>
    <property type="molecule type" value="Genomic_DNA"/>
</dbReference>
<proteinExistence type="predicted"/>